<evidence type="ECO:0000259" key="4">
    <source>
        <dbReference type="PROSITE" id="PS50800"/>
    </source>
</evidence>
<protein>
    <recommendedName>
        <fullName evidence="4">SAP domain-containing protein</fullName>
    </recommendedName>
</protein>
<dbReference type="SUPFAM" id="SSF68906">
    <property type="entry name" value="SAP domain"/>
    <property type="match status" value="1"/>
</dbReference>
<name>A0A0F2LX37_SPOSC</name>
<feature type="region of interest" description="Disordered" evidence="3">
    <location>
        <begin position="18"/>
        <end position="158"/>
    </location>
</feature>
<dbReference type="InterPro" id="IPR003034">
    <property type="entry name" value="SAP_dom"/>
</dbReference>
<feature type="compositionally biased region" description="Low complexity" evidence="3">
    <location>
        <begin position="69"/>
        <end position="114"/>
    </location>
</feature>
<reference evidence="5 6" key="1">
    <citation type="journal article" date="2014" name="BMC Genomics">
        <title>Comparative genomics of the major fungal agents of human and animal Sporotrichosis: Sporothrix schenckii and Sporothrix brasiliensis.</title>
        <authorList>
            <person name="Teixeira M.M."/>
            <person name="de Almeida L.G."/>
            <person name="Kubitschek-Barreira P."/>
            <person name="Alves F.L."/>
            <person name="Kioshima E.S."/>
            <person name="Abadio A.K."/>
            <person name="Fernandes L."/>
            <person name="Derengowski L.S."/>
            <person name="Ferreira K.S."/>
            <person name="Souza R.C."/>
            <person name="Ruiz J.C."/>
            <person name="de Andrade N.C."/>
            <person name="Paes H.C."/>
            <person name="Nicola A.M."/>
            <person name="Albuquerque P."/>
            <person name="Gerber A.L."/>
            <person name="Martins V.P."/>
            <person name="Peconick L.D."/>
            <person name="Neto A.V."/>
            <person name="Chaucanez C.B."/>
            <person name="Silva P.A."/>
            <person name="Cunha O.L."/>
            <person name="de Oliveira F.F."/>
            <person name="dos Santos T.C."/>
            <person name="Barros A.L."/>
            <person name="Soares M.A."/>
            <person name="de Oliveira L.M."/>
            <person name="Marini M.M."/>
            <person name="Villalobos-Duno H."/>
            <person name="Cunha M.M."/>
            <person name="de Hoog S."/>
            <person name="da Silveira J.F."/>
            <person name="Henrissat B."/>
            <person name="Nino-Vega G.A."/>
            <person name="Cisalpino P.S."/>
            <person name="Mora-Montes H.M."/>
            <person name="Almeida S.R."/>
            <person name="Stajich J.E."/>
            <person name="Lopes-Bezerra L.M."/>
            <person name="Vasconcelos A.T."/>
            <person name="Felipe M.S."/>
        </authorList>
    </citation>
    <scope>NUCLEOTIDE SEQUENCE [LARGE SCALE GENOMIC DNA]</scope>
    <source>
        <strain evidence="5 6">1099-18</strain>
    </source>
</reference>
<dbReference type="RefSeq" id="XP_016583127.1">
    <property type="nucleotide sequence ID" value="XM_016732208.1"/>
</dbReference>
<comment type="similarity">
    <text evidence="2">Belongs to the SAP domain-containing ribonucleoprotein family.</text>
</comment>
<feature type="compositionally biased region" description="Basic and acidic residues" evidence="3">
    <location>
        <begin position="201"/>
        <end position="226"/>
    </location>
</feature>
<sequence>MTDYASLKVDELKKLLSDRGLPLSGKKADLVSRLQENDAAASKPEAKSNEDEIDWDDEKPAEPAPAAAPPAAAAAKDAPAAAAPAPAPAAAPAAAATTEETAAAAEEPVTAPVASTIDIDEELRRREARAKRFGITPAAADETKAGEDEDEDAKKAAARAARFGIDPAAAAKNKEVEDARKTILSSLDTALPDRPLKRGRGGGDGDRRDKKRSTPDRRHGGNRNDNRNNNNNNNNNRNRNIDRRHNNSNAGGGNQRGQKGLNFLSDPAEKKKAEERAKRFGL</sequence>
<dbReference type="EMBL" id="AXCR01000012">
    <property type="protein sequence ID" value="KJR80451.1"/>
    <property type="molecule type" value="Genomic_DNA"/>
</dbReference>
<dbReference type="PANTHER" id="PTHR46551:SF1">
    <property type="entry name" value="SAP DOMAIN-CONTAINING RIBONUCLEOPROTEIN"/>
    <property type="match status" value="1"/>
</dbReference>
<feature type="region of interest" description="Disordered" evidence="3">
    <location>
        <begin position="185"/>
        <end position="282"/>
    </location>
</feature>
<dbReference type="InterPro" id="IPR036361">
    <property type="entry name" value="SAP_dom_sf"/>
</dbReference>
<reference evidence="5 6" key="2">
    <citation type="journal article" date="2015" name="Eukaryot. Cell">
        <title>Asexual propagation of a virulent clone complex in a human and feline outbreak of sporotrichosis.</title>
        <authorList>
            <person name="Teixeira Mde M."/>
            <person name="Rodrigues A.M."/>
            <person name="Tsui C.K."/>
            <person name="de Almeida L.G."/>
            <person name="Van Diepeningen A.D."/>
            <person name="van den Ende B.G."/>
            <person name="Fernandes G.F."/>
            <person name="Kano R."/>
            <person name="Hamelin R.C."/>
            <person name="Lopes-Bezerra L.M."/>
            <person name="Vasconcelos A.T."/>
            <person name="de Hoog S."/>
            <person name="de Camargo Z.P."/>
            <person name="Felipe M.S."/>
        </authorList>
    </citation>
    <scope>NUCLEOTIDE SEQUENCE [LARGE SCALE GENOMIC DNA]</scope>
    <source>
        <strain evidence="5 6">1099-18</strain>
    </source>
</reference>
<feature type="domain" description="SAP" evidence="4">
    <location>
        <begin position="4"/>
        <end position="38"/>
    </location>
</feature>
<dbReference type="KEGG" id="ssck:SPSK_05462"/>
<feature type="compositionally biased region" description="Low complexity" evidence="3">
    <location>
        <begin position="227"/>
        <end position="238"/>
    </location>
</feature>
<dbReference type="OrthoDB" id="445357at2759"/>
<evidence type="ECO:0000256" key="1">
    <source>
        <dbReference type="ARBA" id="ARBA00022553"/>
    </source>
</evidence>
<feature type="compositionally biased region" description="Basic and acidic residues" evidence="3">
    <location>
        <begin position="267"/>
        <end position="282"/>
    </location>
</feature>
<dbReference type="Gene3D" id="1.10.720.30">
    <property type="entry name" value="SAP domain"/>
    <property type="match status" value="1"/>
</dbReference>
<dbReference type="GO" id="GO:0005634">
    <property type="term" value="C:nucleus"/>
    <property type="evidence" value="ECO:0007669"/>
    <property type="project" value="TreeGrafter"/>
</dbReference>
<keyword evidence="1" id="KW-0597">Phosphoprotein</keyword>
<comment type="caution">
    <text evidence="5">The sequence shown here is derived from an EMBL/GenBank/DDBJ whole genome shotgun (WGS) entry which is preliminary data.</text>
</comment>
<gene>
    <name evidence="5" type="ORF">SPSK_05462</name>
</gene>
<dbReference type="InterPro" id="IPR052240">
    <property type="entry name" value="SAP_domain_ribonucleoprotein"/>
</dbReference>
<evidence type="ECO:0000313" key="6">
    <source>
        <dbReference type="Proteomes" id="UP000033710"/>
    </source>
</evidence>
<evidence type="ECO:0000256" key="3">
    <source>
        <dbReference type="SAM" id="MobiDB-lite"/>
    </source>
</evidence>
<dbReference type="SMART" id="SM00513">
    <property type="entry name" value="SAP"/>
    <property type="match status" value="1"/>
</dbReference>
<evidence type="ECO:0000313" key="5">
    <source>
        <dbReference type="EMBL" id="KJR80451.1"/>
    </source>
</evidence>
<dbReference type="AlphaFoldDB" id="A0A0F2LX37"/>
<dbReference type="Pfam" id="PF02037">
    <property type="entry name" value="SAP"/>
    <property type="match status" value="1"/>
</dbReference>
<proteinExistence type="inferred from homology"/>
<accession>A0A0F2LX37</accession>
<dbReference type="VEuPathDB" id="FungiDB:SPSK_05462"/>
<dbReference type="PROSITE" id="PS50800">
    <property type="entry name" value="SAP"/>
    <property type="match status" value="1"/>
</dbReference>
<dbReference type="PANTHER" id="PTHR46551">
    <property type="entry name" value="SAP DOMAIN-CONTAINING RIBONUCLEOPROTEIN"/>
    <property type="match status" value="1"/>
</dbReference>
<dbReference type="GO" id="GO:0016973">
    <property type="term" value="P:poly(A)+ mRNA export from nucleus"/>
    <property type="evidence" value="ECO:0007669"/>
    <property type="project" value="TreeGrafter"/>
</dbReference>
<dbReference type="GeneID" id="27667485"/>
<dbReference type="Proteomes" id="UP000033710">
    <property type="component" value="Unassembled WGS sequence"/>
</dbReference>
<organism evidence="5 6">
    <name type="scientific">Sporothrix schenckii 1099-18</name>
    <dbReference type="NCBI Taxonomy" id="1397361"/>
    <lineage>
        <taxon>Eukaryota</taxon>
        <taxon>Fungi</taxon>
        <taxon>Dikarya</taxon>
        <taxon>Ascomycota</taxon>
        <taxon>Pezizomycotina</taxon>
        <taxon>Sordariomycetes</taxon>
        <taxon>Sordariomycetidae</taxon>
        <taxon>Ophiostomatales</taxon>
        <taxon>Ophiostomataceae</taxon>
        <taxon>Sporothrix</taxon>
    </lineage>
</organism>
<evidence type="ECO:0000256" key="2">
    <source>
        <dbReference type="ARBA" id="ARBA00046328"/>
    </source>
</evidence>